<accession>A0A7G1PCT1</accession>
<sequence length="207" mass="23252">MHDFFAGVEQHEYPWPAGRADLHWHLLFDPQVLDEALVRPYRELTHRPGLAPVAARWMHTTVMHGGPVAAYTSTEIDTIVDRVRAACESIAPFDLVFDRPTIGTVGIEFPARPGAPARHLWELTTRVDAEVTAARFPLLPSAYYPHLTGAYGVAGPQRADRREMKVLLSDHPGEPVTLRAQKLSLVAQWHDRRHITWEHLADVPLSA</sequence>
<name>A0A7G1PCT1_9ACTN</name>
<evidence type="ECO:0008006" key="3">
    <source>
        <dbReference type="Google" id="ProtNLM"/>
    </source>
</evidence>
<dbReference type="InterPro" id="IPR009097">
    <property type="entry name" value="Cyclic_Pdiesterase"/>
</dbReference>
<gene>
    <name evidence="1" type="ORF">GCM10017557_82920</name>
</gene>
<reference evidence="1 2" key="1">
    <citation type="journal article" date="2014" name="Int. J. Syst. Evol. Microbiol.">
        <title>Complete genome sequence of Corynebacterium casei LMG S-19264T (=DSM 44701T), isolated from a smear-ripened cheese.</title>
        <authorList>
            <consortium name="US DOE Joint Genome Institute (JGI-PGF)"/>
            <person name="Walter F."/>
            <person name="Albersmeier A."/>
            <person name="Kalinowski J."/>
            <person name="Ruckert C."/>
        </authorList>
    </citation>
    <scope>NUCLEOTIDE SEQUENCE [LARGE SCALE GENOMIC DNA]</scope>
    <source>
        <strain evidence="1 2">JCM 4677</strain>
    </source>
</reference>
<dbReference type="KEGG" id="sgm:GCM10017557_82920"/>
<proteinExistence type="predicted"/>
<dbReference type="AlphaFoldDB" id="A0A7G1PCT1"/>
<protein>
    <recommendedName>
        <fullName evidence="3">2'-5' RNA ligase family protein</fullName>
    </recommendedName>
</protein>
<keyword evidence="2" id="KW-1185">Reference proteome</keyword>
<organism evidence="1 2">
    <name type="scientific">Streptomyces aurantiacus</name>
    <dbReference type="NCBI Taxonomy" id="47760"/>
    <lineage>
        <taxon>Bacteria</taxon>
        <taxon>Bacillati</taxon>
        <taxon>Actinomycetota</taxon>
        <taxon>Actinomycetes</taxon>
        <taxon>Kitasatosporales</taxon>
        <taxon>Streptomycetaceae</taxon>
        <taxon>Streptomyces</taxon>
        <taxon>Streptomyces aurantiacus group</taxon>
    </lineage>
</organism>
<dbReference type="Gene3D" id="3.90.1140.10">
    <property type="entry name" value="Cyclic phosphodiesterase"/>
    <property type="match status" value="1"/>
</dbReference>
<evidence type="ECO:0000313" key="1">
    <source>
        <dbReference type="EMBL" id="BCL33433.1"/>
    </source>
</evidence>
<dbReference type="Pfam" id="PF13563">
    <property type="entry name" value="2_5_RNA_ligase2"/>
    <property type="match status" value="1"/>
</dbReference>
<dbReference type="RefSeq" id="WP_055510913.1">
    <property type="nucleotide sequence ID" value="NZ_AP023440.1"/>
</dbReference>
<dbReference type="EMBL" id="AP023440">
    <property type="protein sequence ID" value="BCL33433.1"/>
    <property type="molecule type" value="Genomic_DNA"/>
</dbReference>
<dbReference type="SUPFAM" id="SSF55144">
    <property type="entry name" value="LigT-like"/>
    <property type="match status" value="1"/>
</dbReference>
<evidence type="ECO:0000313" key="2">
    <source>
        <dbReference type="Proteomes" id="UP000516444"/>
    </source>
</evidence>
<dbReference type="Proteomes" id="UP000516444">
    <property type="component" value="Chromosome"/>
</dbReference>
<dbReference type="OrthoDB" id="4178894at2"/>